<dbReference type="InterPro" id="IPR050863">
    <property type="entry name" value="CenT-Element_Derived"/>
</dbReference>
<dbReference type="EnsemblMetazoa" id="AAEL025516-RA">
    <property type="protein sequence ID" value="AAEL025516-PA"/>
    <property type="gene ID" value="AAEL025516"/>
</dbReference>
<organism evidence="3 4">
    <name type="scientific">Aedes aegypti</name>
    <name type="common">Yellowfever mosquito</name>
    <name type="synonym">Culex aegypti</name>
    <dbReference type="NCBI Taxonomy" id="7159"/>
    <lineage>
        <taxon>Eukaryota</taxon>
        <taxon>Metazoa</taxon>
        <taxon>Ecdysozoa</taxon>
        <taxon>Arthropoda</taxon>
        <taxon>Hexapoda</taxon>
        <taxon>Insecta</taxon>
        <taxon>Pterygota</taxon>
        <taxon>Neoptera</taxon>
        <taxon>Endopterygota</taxon>
        <taxon>Diptera</taxon>
        <taxon>Nematocera</taxon>
        <taxon>Culicoidea</taxon>
        <taxon>Culicidae</taxon>
        <taxon>Culicinae</taxon>
        <taxon>Aedini</taxon>
        <taxon>Aedes</taxon>
        <taxon>Stegomyia</taxon>
    </lineage>
</organism>
<dbReference type="Gene3D" id="1.10.10.60">
    <property type="entry name" value="Homeodomain-like"/>
    <property type="match status" value="2"/>
</dbReference>
<sequence length="525" mass="60677">MASNKAFNVKKGRSGILFSDKVKIIKDLENGLSVRDVMYKYRIKARSTIYNIQRNKLKIMDNIANIQGNFAHRKHFKQARHPKVDEALYIWFLQQRQRHIPVSQDMLQVQSEKFFNELVGEGNFGSRGYIDKFIKRHDIRLLKITGEKLSSNLAVIDEYVQKFAVEMNFKDLQPCQIFNADESGLNFKSTPTSSYVDKDSADAPGKKVMKERLTFMPCSNMDGSLKLPLMVIGKYLHPRPLKNLKVLPVHYAASKNAWMTRNLFKAWFFEQFVPQVQKFLEDSGLPIRAVLVLDNCSAHYSSEELKTDDGAIWTKFLPPNTTAVIQPMDQNVIQMIKSRYRQIMMREVLGRPGDFHDNVKKINVKDAIFWVAQSWDLVPQTSIRKSWNLLYNPEVEDEDDLPLSVIKNRLSQISEKIRTSDTIDEENAEFEFMKDEEIVEKVLNPSADDEMSYNTMDSSVPGDDTLNDSELVDDDYQPVQDEYALNAIGVMVKYAEDNSWPLNSQFSLREMRTKIFEKIADRNSS</sequence>
<dbReference type="PANTHER" id="PTHR19303:SF16">
    <property type="entry name" value="JERKY PROTEIN HOMOLOG-LIKE"/>
    <property type="match status" value="1"/>
</dbReference>
<evidence type="ECO:0000313" key="4">
    <source>
        <dbReference type="Proteomes" id="UP000008820"/>
    </source>
</evidence>
<dbReference type="OrthoDB" id="7764592at2759"/>
<dbReference type="Proteomes" id="UP000008820">
    <property type="component" value="Chromosome 3"/>
</dbReference>
<dbReference type="GO" id="GO:0005634">
    <property type="term" value="C:nucleus"/>
    <property type="evidence" value="ECO:0007669"/>
    <property type="project" value="UniProtKB-SubCell"/>
</dbReference>
<dbReference type="InParanoid" id="A0A6I8U8G2"/>
<dbReference type="PROSITE" id="PS51253">
    <property type="entry name" value="HTH_CENPB"/>
    <property type="match status" value="1"/>
</dbReference>
<dbReference type="Pfam" id="PF03221">
    <property type="entry name" value="HTH_Tnp_Tc5"/>
    <property type="match status" value="1"/>
</dbReference>
<keyword evidence="4" id="KW-1185">Reference proteome</keyword>
<dbReference type="PANTHER" id="PTHR19303">
    <property type="entry name" value="TRANSPOSON"/>
    <property type="match status" value="1"/>
</dbReference>
<dbReference type="InterPro" id="IPR004875">
    <property type="entry name" value="DDE_SF_endonuclease_dom"/>
</dbReference>
<dbReference type="SUPFAM" id="SSF46689">
    <property type="entry name" value="Homeodomain-like"/>
    <property type="match status" value="1"/>
</dbReference>
<evidence type="ECO:0000256" key="2">
    <source>
        <dbReference type="ARBA" id="ARBA00023125"/>
    </source>
</evidence>
<dbReference type="SMART" id="SM00674">
    <property type="entry name" value="CENPB"/>
    <property type="match status" value="1"/>
</dbReference>
<accession>A0A6I8U8G2</accession>
<reference evidence="3 4" key="1">
    <citation type="submission" date="2017-06" db="EMBL/GenBank/DDBJ databases">
        <title>Aedes aegypti genome working group (AGWG) sequencing and assembly.</title>
        <authorList>
            <consortium name="Aedes aegypti Genome Working Group (AGWG)"/>
            <person name="Matthews B.J."/>
        </authorList>
    </citation>
    <scope>NUCLEOTIDE SEQUENCE [LARGE SCALE GENOMIC DNA]</scope>
    <source>
        <strain evidence="3 4">LVP_AGWG</strain>
    </source>
</reference>
<dbReference type="FunCoup" id="A0A6I8U8G2">
    <property type="interactions" value="156"/>
</dbReference>
<keyword evidence="2" id="KW-0238">DNA-binding</keyword>
<reference evidence="3" key="2">
    <citation type="submission" date="2020-05" db="UniProtKB">
        <authorList>
            <consortium name="EnsemblMetazoa"/>
        </authorList>
    </citation>
    <scope>IDENTIFICATION</scope>
    <source>
        <strain evidence="3">LVP_AGWG</strain>
    </source>
</reference>
<evidence type="ECO:0000313" key="3">
    <source>
        <dbReference type="EnsemblMetazoa" id="AAEL025516-PA"/>
    </source>
</evidence>
<gene>
    <name evidence="3" type="primary">110677639</name>
</gene>
<dbReference type="GO" id="GO:0003677">
    <property type="term" value="F:DNA binding"/>
    <property type="evidence" value="ECO:0007669"/>
    <property type="project" value="UniProtKB-KW"/>
</dbReference>
<dbReference type="AlphaFoldDB" id="A0A6I8U8G2"/>
<comment type="subcellular location">
    <subcellularLocation>
        <location evidence="1">Nucleus</location>
    </subcellularLocation>
</comment>
<dbReference type="InterPro" id="IPR006600">
    <property type="entry name" value="HTH_CenpB_DNA-bd_dom"/>
</dbReference>
<name>A0A6I8U8G2_AEDAE</name>
<dbReference type="Pfam" id="PF03184">
    <property type="entry name" value="DDE_1"/>
    <property type="match status" value="1"/>
</dbReference>
<proteinExistence type="predicted"/>
<evidence type="ECO:0000256" key="1">
    <source>
        <dbReference type="ARBA" id="ARBA00004123"/>
    </source>
</evidence>
<dbReference type="InterPro" id="IPR009057">
    <property type="entry name" value="Homeodomain-like_sf"/>
</dbReference>
<protein>
    <submittedName>
        <fullName evidence="3">Uncharacterized protein</fullName>
    </submittedName>
</protein>